<evidence type="ECO:0000256" key="1">
    <source>
        <dbReference type="ARBA" id="ARBA00004127"/>
    </source>
</evidence>
<evidence type="ECO:0000256" key="2">
    <source>
        <dbReference type="ARBA" id="ARBA00022692"/>
    </source>
</evidence>
<name>A0A1L9BBQ2_9BACT</name>
<feature type="transmembrane region" description="Helical" evidence="6">
    <location>
        <begin position="190"/>
        <end position="210"/>
    </location>
</feature>
<feature type="domain" description="Major facilitator superfamily (MFS) profile" evidence="7">
    <location>
        <begin position="24"/>
        <end position="437"/>
    </location>
</feature>
<evidence type="ECO:0000256" key="4">
    <source>
        <dbReference type="ARBA" id="ARBA00023136"/>
    </source>
</evidence>
<protein>
    <recommendedName>
        <fullName evidence="7">Major facilitator superfamily (MFS) profile domain-containing protein</fullName>
    </recommendedName>
</protein>
<feature type="compositionally biased region" description="Low complexity" evidence="5">
    <location>
        <begin position="454"/>
        <end position="469"/>
    </location>
</feature>
<evidence type="ECO:0000313" key="8">
    <source>
        <dbReference type="EMBL" id="OJH39661.1"/>
    </source>
</evidence>
<dbReference type="Gene3D" id="1.20.1250.20">
    <property type="entry name" value="MFS general substrate transporter like domains"/>
    <property type="match status" value="2"/>
</dbReference>
<feature type="transmembrane region" description="Helical" evidence="6">
    <location>
        <begin position="121"/>
        <end position="145"/>
    </location>
</feature>
<dbReference type="InterPro" id="IPR011701">
    <property type="entry name" value="MFS"/>
</dbReference>
<reference evidence="9" key="1">
    <citation type="submission" date="2016-11" db="EMBL/GenBank/DDBJ databases">
        <authorList>
            <person name="Shukria A."/>
            <person name="Stevens D.C."/>
        </authorList>
    </citation>
    <scope>NUCLEOTIDE SEQUENCE [LARGE SCALE GENOMIC DNA]</scope>
    <source>
        <strain evidence="9">Cbfe23</strain>
    </source>
</reference>
<dbReference type="InterPro" id="IPR036259">
    <property type="entry name" value="MFS_trans_sf"/>
</dbReference>
<dbReference type="AlphaFoldDB" id="A0A1L9BBQ2"/>
<dbReference type="RefSeq" id="WP_071899824.1">
    <property type="nucleotide sequence ID" value="NZ_MPIN01000004.1"/>
</dbReference>
<dbReference type="STRING" id="83449.BON30_19455"/>
<dbReference type="InterPro" id="IPR051337">
    <property type="entry name" value="OPA_Antiporter"/>
</dbReference>
<evidence type="ECO:0000259" key="7">
    <source>
        <dbReference type="PROSITE" id="PS50850"/>
    </source>
</evidence>
<keyword evidence="4 6" id="KW-0472">Membrane</keyword>
<keyword evidence="2 6" id="KW-0812">Transmembrane</keyword>
<dbReference type="GO" id="GO:0035435">
    <property type="term" value="P:phosphate ion transmembrane transport"/>
    <property type="evidence" value="ECO:0007669"/>
    <property type="project" value="TreeGrafter"/>
</dbReference>
<feature type="transmembrane region" description="Helical" evidence="6">
    <location>
        <begin position="408"/>
        <end position="430"/>
    </location>
</feature>
<proteinExistence type="predicted"/>
<dbReference type="SUPFAM" id="SSF103473">
    <property type="entry name" value="MFS general substrate transporter"/>
    <property type="match status" value="1"/>
</dbReference>
<sequence>MHDAAPSSSSPRPEYSRAFRLRRAQNWLTLGTMYAAMYMGRYNFSFANATLSGQYGWSKTQVGAIISAATFIYGVSAIFNGPLADRIGGRKAMLVGAAGGTVFNLAFGLGAYLGFLGTGPLLLGYLATVWSLNMYFQSYSALALIKVNSGWFHIAERGVFSAIFGSMIQGGRALIYFIGPLLVATLPWPFVFFVPAAVMTLLGFFTFLWVRDSPDEAGLPALDTADASSGYTGQVDFKYVARVVFTNPVTLTIAAAEFCTGFVRHGFEQWFPRYMLEAQKLPLNSPIFQKGATGVVLAGIAGAFAAGFMSDLLFKARRPPVAFIGYVLQVVCMAIIWKAPSIELVIAAFVVNSFSISIVHSMLSGTSSMDFGGRKAAATAAGMFDGMQYVGGSVVGVGMGSLLDHFGWGAWGPSMIGFSLVGGLLMLTLWNARPKAHGGAGTSSVAPAAPPPAADASQASSGRQASSGH</sequence>
<dbReference type="PANTHER" id="PTHR43826">
    <property type="entry name" value="GLUCOSE-6-PHOSPHATE EXCHANGER SLC37A4"/>
    <property type="match status" value="1"/>
</dbReference>
<dbReference type="InterPro" id="IPR000849">
    <property type="entry name" value="Sugar_P_transporter"/>
</dbReference>
<evidence type="ECO:0000256" key="3">
    <source>
        <dbReference type="ARBA" id="ARBA00022989"/>
    </source>
</evidence>
<feature type="transmembrane region" description="Helical" evidence="6">
    <location>
        <begin position="320"/>
        <end position="337"/>
    </location>
</feature>
<evidence type="ECO:0000256" key="6">
    <source>
        <dbReference type="SAM" id="Phobius"/>
    </source>
</evidence>
<dbReference type="GO" id="GO:0016020">
    <property type="term" value="C:membrane"/>
    <property type="evidence" value="ECO:0007669"/>
    <property type="project" value="InterPro"/>
</dbReference>
<accession>A0A1L9BBQ2</accession>
<dbReference type="InterPro" id="IPR020846">
    <property type="entry name" value="MFS_dom"/>
</dbReference>
<dbReference type="GO" id="GO:0012505">
    <property type="term" value="C:endomembrane system"/>
    <property type="evidence" value="ECO:0007669"/>
    <property type="project" value="UniProtKB-SubCell"/>
</dbReference>
<comment type="caution">
    <text evidence="8">The sequence shown here is derived from an EMBL/GenBank/DDBJ whole genome shotgun (WGS) entry which is preliminary data.</text>
</comment>
<dbReference type="EMBL" id="MPIN01000004">
    <property type="protein sequence ID" value="OJH39661.1"/>
    <property type="molecule type" value="Genomic_DNA"/>
</dbReference>
<feature type="transmembrane region" description="Helical" evidence="6">
    <location>
        <begin position="24"/>
        <end position="42"/>
    </location>
</feature>
<dbReference type="Proteomes" id="UP000182229">
    <property type="component" value="Unassembled WGS sequence"/>
</dbReference>
<feature type="transmembrane region" description="Helical" evidence="6">
    <location>
        <begin position="62"/>
        <end position="80"/>
    </location>
</feature>
<organism evidence="8 9">
    <name type="scientific">Cystobacter ferrugineus</name>
    <dbReference type="NCBI Taxonomy" id="83449"/>
    <lineage>
        <taxon>Bacteria</taxon>
        <taxon>Pseudomonadati</taxon>
        <taxon>Myxococcota</taxon>
        <taxon>Myxococcia</taxon>
        <taxon>Myxococcales</taxon>
        <taxon>Cystobacterineae</taxon>
        <taxon>Archangiaceae</taxon>
        <taxon>Cystobacter</taxon>
    </lineage>
</organism>
<dbReference type="OrthoDB" id="9766638at2"/>
<keyword evidence="3 6" id="KW-1133">Transmembrane helix</keyword>
<dbReference type="PIRSF" id="PIRSF002808">
    <property type="entry name" value="Hexose_phosphate_transp"/>
    <property type="match status" value="1"/>
</dbReference>
<dbReference type="Pfam" id="PF07690">
    <property type="entry name" value="MFS_1"/>
    <property type="match status" value="1"/>
</dbReference>
<feature type="region of interest" description="Disordered" evidence="5">
    <location>
        <begin position="439"/>
        <end position="469"/>
    </location>
</feature>
<feature type="transmembrane region" description="Helical" evidence="6">
    <location>
        <begin position="344"/>
        <end position="363"/>
    </location>
</feature>
<keyword evidence="9" id="KW-1185">Reference proteome</keyword>
<dbReference type="GO" id="GO:0061513">
    <property type="term" value="F:glucose 6-phosphate:phosphate antiporter activity"/>
    <property type="evidence" value="ECO:0007669"/>
    <property type="project" value="TreeGrafter"/>
</dbReference>
<gene>
    <name evidence="8" type="ORF">BON30_19455</name>
</gene>
<feature type="transmembrane region" description="Helical" evidence="6">
    <location>
        <begin position="92"/>
        <end position="115"/>
    </location>
</feature>
<evidence type="ECO:0000313" key="9">
    <source>
        <dbReference type="Proteomes" id="UP000182229"/>
    </source>
</evidence>
<feature type="transmembrane region" description="Helical" evidence="6">
    <location>
        <begin position="295"/>
        <end position="314"/>
    </location>
</feature>
<dbReference type="PANTHER" id="PTHR43826:SF3">
    <property type="entry name" value="GLUCOSE-6-PHOSPHATE EXCHANGER SLC37A4"/>
    <property type="match status" value="1"/>
</dbReference>
<comment type="subcellular location">
    <subcellularLocation>
        <location evidence="1">Endomembrane system</location>
        <topology evidence="1">Multi-pass membrane protein</topology>
    </subcellularLocation>
</comment>
<dbReference type="PROSITE" id="PS50850">
    <property type="entry name" value="MFS"/>
    <property type="match status" value="1"/>
</dbReference>
<feature type="transmembrane region" description="Helical" evidence="6">
    <location>
        <begin position="157"/>
        <end position="178"/>
    </location>
</feature>
<evidence type="ECO:0000256" key="5">
    <source>
        <dbReference type="SAM" id="MobiDB-lite"/>
    </source>
</evidence>
<reference evidence="8 9" key="2">
    <citation type="submission" date="2016-12" db="EMBL/GenBank/DDBJ databases">
        <title>Draft Genome Sequence of Cystobacter ferrugineus Strain Cbfe23.</title>
        <authorList>
            <person name="Akbar S."/>
            <person name="Dowd S.E."/>
            <person name="Stevens D.C."/>
        </authorList>
    </citation>
    <scope>NUCLEOTIDE SEQUENCE [LARGE SCALE GENOMIC DNA]</scope>
    <source>
        <strain evidence="8 9">Cbfe23</strain>
    </source>
</reference>